<dbReference type="AlphaFoldDB" id="A0AAJ7TSU1"/>
<keyword evidence="2" id="KW-1185">Reference proteome</keyword>
<name>A0AAJ7TSU1_PETMA</name>
<evidence type="ECO:0000313" key="3">
    <source>
        <dbReference type="RefSeq" id="XP_032823422.1"/>
    </source>
</evidence>
<dbReference type="KEGG" id="pmrn:116950069"/>
<proteinExistence type="predicted"/>
<evidence type="ECO:0000313" key="2">
    <source>
        <dbReference type="Proteomes" id="UP001318040"/>
    </source>
</evidence>
<organism evidence="2 3">
    <name type="scientific">Petromyzon marinus</name>
    <name type="common">Sea lamprey</name>
    <dbReference type="NCBI Taxonomy" id="7757"/>
    <lineage>
        <taxon>Eukaryota</taxon>
        <taxon>Metazoa</taxon>
        <taxon>Chordata</taxon>
        <taxon>Craniata</taxon>
        <taxon>Vertebrata</taxon>
        <taxon>Cyclostomata</taxon>
        <taxon>Hyperoartia</taxon>
        <taxon>Petromyzontiformes</taxon>
        <taxon>Petromyzontidae</taxon>
        <taxon>Petromyzon</taxon>
    </lineage>
</organism>
<accession>A0AAJ7TSU1</accession>
<dbReference type="Proteomes" id="UP001318040">
    <property type="component" value="Chromosome 1"/>
</dbReference>
<reference evidence="3" key="1">
    <citation type="submission" date="2025-08" db="UniProtKB">
        <authorList>
            <consortium name="RefSeq"/>
        </authorList>
    </citation>
    <scope>IDENTIFICATION</scope>
    <source>
        <tissue evidence="3">Sperm</tissue>
    </source>
</reference>
<dbReference type="RefSeq" id="XP_032823422.1">
    <property type="nucleotide sequence ID" value="XM_032967531.1"/>
</dbReference>
<sequence length="189" mass="21120">MAQIRMNMRGTLASPALTGLLAVLLLGVGVCYLWAESRVSELQDQLELVTLLQERAEQTVTKLEDEAQGLKSRSLDDQSKVKQTSNDLSICQSNLQSNIDEMSKQKEQVAELDKLKEHTTALEAEKNKVEADLDAAKKDCGAQISTIQQENAQCQKQKTDMQADYEERIKQLTNKKNEVKETEKAAPKP</sequence>
<gene>
    <name evidence="3" type="primary">LOC116950069</name>
</gene>
<feature type="region of interest" description="Disordered" evidence="1">
    <location>
        <begin position="165"/>
        <end position="189"/>
    </location>
</feature>
<dbReference type="Gene3D" id="1.10.287.1490">
    <property type="match status" value="1"/>
</dbReference>
<dbReference type="GeneID" id="116950069"/>
<protein>
    <submittedName>
        <fullName evidence="3">Uncharacterized protein LOC116950069 isoform X1</fullName>
    </submittedName>
</protein>
<evidence type="ECO:0000256" key="1">
    <source>
        <dbReference type="SAM" id="MobiDB-lite"/>
    </source>
</evidence>